<dbReference type="EMBL" id="AP015044">
    <property type="protein sequence ID" value="BAU02470.1"/>
    <property type="molecule type" value="Genomic_DNA"/>
</dbReference>
<proteinExistence type="predicted"/>
<dbReference type="OrthoDB" id="10260542at2759"/>
<protein>
    <recommendedName>
        <fullName evidence="2">(S)-ureidoglycine aminohydrolase cupin domain-containing protein</fullName>
    </recommendedName>
</protein>
<dbReference type="InterPro" id="IPR011051">
    <property type="entry name" value="RmlC_Cupin_sf"/>
</dbReference>
<dbReference type="PANTHER" id="PTHR33271">
    <property type="entry name" value="OS04G0445200 PROTEIN"/>
    <property type="match status" value="1"/>
</dbReference>
<keyword evidence="1" id="KW-0472">Membrane</keyword>
<gene>
    <name evidence="3" type="primary">Vigan.11G201000</name>
    <name evidence="3" type="ORF">VIGAN_11201000</name>
</gene>
<evidence type="ECO:0000259" key="2">
    <source>
        <dbReference type="Pfam" id="PF05899"/>
    </source>
</evidence>
<dbReference type="CDD" id="cd02227">
    <property type="entry name" value="cupin_TM1112-like"/>
    <property type="match status" value="1"/>
</dbReference>
<feature type="transmembrane region" description="Helical" evidence="1">
    <location>
        <begin position="34"/>
        <end position="54"/>
    </location>
</feature>
<evidence type="ECO:0000256" key="1">
    <source>
        <dbReference type="SAM" id="Phobius"/>
    </source>
</evidence>
<accession>A0A0S3TBQ5</accession>
<keyword evidence="4" id="KW-1185">Reference proteome</keyword>
<dbReference type="InterPro" id="IPR014710">
    <property type="entry name" value="RmlC-like_jellyroll"/>
</dbReference>
<evidence type="ECO:0000313" key="3">
    <source>
        <dbReference type="EMBL" id="BAU02470.1"/>
    </source>
</evidence>
<sequence>MRKSGNSFHSTLLRRQPFGEKQKLRFGKAMKPSVLGLSLLVVPLLLSLFFVALVPKETAMKTYEVFGVKIEKNPPQSKLTELGVSTWNKWEGGPTKIPWYFKEEETMYLLEGKVRVTVEGSVGSFEIGGGDLVVFPKGMNITWEVIEAVKKHYSLKK</sequence>
<dbReference type="Proteomes" id="UP000291084">
    <property type="component" value="Chromosome 11"/>
</dbReference>
<dbReference type="InterPro" id="IPR008579">
    <property type="entry name" value="UGlyAH_Cupin_dom"/>
</dbReference>
<dbReference type="PANTHER" id="PTHR33271:SF1">
    <property type="entry name" value="RMLC-LIKE JELLY ROLL PROTEIN-RELATED"/>
    <property type="match status" value="1"/>
</dbReference>
<keyword evidence="1" id="KW-1133">Transmembrane helix</keyword>
<reference evidence="3 4" key="1">
    <citation type="journal article" date="2015" name="Sci. Rep.">
        <title>The power of single molecule real-time sequencing technology in the de novo assembly of a eukaryotic genome.</title>
        <authorList>
            <person name="Sakai H."/>
            <person name="Naito K."/>
            <person name="Ogiso-Tanaka E."/>
            <person name="Takahashi Y."/>
            <person name="Iseki K."/>
            <person name="Muto C."/>
            <person name="Satou K."/>
            <person name="Teruya K."/>
            <person name="Shiroma A."/>
            <person name="Shimoji M."/>
            <person name="Hirano T."/>
            <person name="Itoh T."/>
            <person name="Kaga A."/>
            <person name="Tomooka N."/>
        </authorList>
    </citation>
    <scope>NUCLEOTIDE SEQUENCE [LARGE SCALE GENOMIC DNA]</scope>
    <source>
        <strain evidence="4">cv. Shumari</strain>
    </source>
</reference>
<keyword evidence="1" id="KW-0812">Transmembrane</keyword>
<dbReference type="Gene3D" id="2.60.120.10">
    <property type="entry name" value="Jelly Rolls"/>
    <property type="match status" value="1"/>
</dbReference>
<evidence type="ECO:0000313" key="4">
    <source>
        <dbReference type="Proteomes" id="UP000291084"/>
    </source>
</evidence>
<dbReference type="Pfam" id="PF05899">
    <property type="entry name" value="Cupin_3"/>
    <property type="match status" value="1"/>
</dbReference>
<dbReference type="AlphaFoldDB" id="A0A0S3TBQ5"/>
<dbReference type="SUPFAM" id="SSF51182">
    <property type="entry name" value="RmlC-like cupins"/>
    <property type="match status" value="1"/>
</dbReference>
<name>A0A0S3TBQ5_PHAAN</name>
<organism evidence="3 4">
    <name type="scientific">Vigna angularis var. angularis</name>
    <dbReference type="NCBI Taxonomy" id="157739"/>
    <lineage>
        <taxon>Eukaryota</taxon>
        <taxon>Viridiplantae</taxon>
        <taxon>Streptophyta</taxon>
        <taxon>Embryophyta</taxon>
        <taxon>Tracheophyta</taxon>
        <taxon>Spermatophyta</taxon>
        <taxon>Magnoliopsida</taxon>
        <taxon>eudicotyledons</taxon>
        <taxon>Gunneridae</taxon>
        <taxon>Pentapetalae</taxon>
        <taxon>rosids</taxon>
        <taxon>fabids</taxon>
        <taxon>Fabales</taxon>
        <taxon>Fabaceae</taxon>
        <taxon>Papilionoideae</taxon>
        <taxon>50 kb inversion clade</taxon>
        <taxon>NPAAA clade</taxon>
        <taxon>indigoferoid/millettioid clade</taxon>
        <taxon>Phaseoleae</taxon>
        <taxon>Vigna</taxon>
    </lineage>
</organism>
<feature type="domain" description="(S)-ureidoglycine aminohydrolase cupin" evidence="2">
    <location>
        <begin position="80"/>
        <end position="153"/>
    </location>
</feature>